<dbReference type="RefSeq" id="WP_153712894.1">
    <property type="nucleotide sequence ID" value="NZ_CP045871.1"/>
</dbReference>
<organism evidence="2 3">
    <name type="scientific">Litorivicinus lipolyticus</name>
    <dbReference type="NCBI Taxonomy" id="418701"/>
    <lineage>
        <taxon>Bacteria</taxon>
        <taxon>Pseudomonadati</taxon>
        <taxon>Pseudomonadota</taxon>
        <taxon>Gammaproteobacteria</taxon>
        <taxon>Oceanospirillales</taxon>
        <taxon>Litorivicinaceae</taxon>
        <taxon>Litorivicinus</taxon>
    </lineage>
</organism>
<feature type="transmembrane region" description="Helical" evidence="1">
    <location>
        <begin position="6"/>
        <end position="29"/>
    </location>
</feature>
<dbReference type="Proteomes" id="UP000388235">
    <property type="component" value="Chromosome"/>
</dbReference>
<evidence type="ECO:0000313" key="3">
    <source>
        <dbReference type="Proteomes" id="UP000388235"/>
    </source>
</evidence>
<dbReference type="KEGG" id="llp:GH975_01935"/>
<name>A0A5Q2QC35_9GAMM</name>
<keyword evidence="1" id="KW-0472">Membrane</keyword>
<reference evidence="2 3" key="1">
    <citation type="submission" date="2019-11" db="EMBL/GenBank/DDBJ databases">
        <authorList>
            <person name="Khan S.A."/>
            <person name="Jeon C.O."/>
            <person name="Chun B.H."/>
        </authorList>
    </citation>
    <scope>NUCLEOTIDE SEQUENCE [LARGE SCALE GENOMIC DNA]</scope>
    <source>
        <strain evidence="2 3">IMCC 1097</strain>
    </source>
</reference>
<keyword evidence="3" id="KW-1185">Reference proteome</keyword>
<evidence type="ECO:0000313" key="2">
    <source>
        <dbReference type="EMBL" id="QGG79390.1"/>
    </source>
</evidence>
<accession>A0A5Q2QC35</accession>
<dbReference type="AlphaFoldDB" id="A0A5Q2QC35"/>
<dbReference type="EMBL" id="CP045871">
    <property type="protein sequence ID" value="QGG79390.1"/>
    <property type="molecule type" value="Genomic_DNA"/>
</dbReference>
<evidence type="ECO:0000256" key="1">
    <source>
        <dbReference type="SAM" id="Phobius"/>
    </source>
</evidence>
<sequence length="215" mass="23701">MRALPLRVYIGCLLVVLGVVVAGVSHWMLQQRLLAQSGSMAAERSGELYLSSLKSEVEVSRMATAISAMRIFPSQPNFHRLGEALDVIFSRHRLATLSFSSDGWVGSEAMSYTLSQAERVMERLDAELAVESLDLSAAWRSQAELAVLFNEVSRLSLERHSRVKRDLVRETERFSQKCSSFIILALGSVVVGLLLLGTLIAGRVRTDAVGDHELV</sequence>
<protein>
    <submittedName>
        <fullName evidence="2">Uncharacterized protein</fullName>
    </submittedName>
</protein>
<keyword evidence="1" id="KW-0812">Transmembrane</keyword>
<keyword evidence="1" id="KW-1133">Transmembrane helix</keyword>
<proteinExistence type="predicted"/>
<gene>
    <name evidence="2" type="ORF">GH975_01935</name>
</gene>
<feature type="transmembrane region" description="Helical" evidence="1">
    <location>
        <begin position="181"/>
        <end position="201"/>
    </location>
</feature>